<name>A0A450ZR56_9GAMM</name>
<proteinExistence type="predicted"/>
<protein>
    <submittedName>
        <fullName evidence="2">Uncharacterized protein</fullName>
    </submittedName>
</protein>
<dbReference type="EMBL" id="CAADFV010000040">
    <property type="protein sequence ID" value="VFK56315.1"/>
    <property type="molecule type" value="Genomic_DNA"/>
</dbReference>
<accession>A0A450ZR56</accession>
<sequence>MGEFEGTLPPDVSGLAEIEGRQQAGYALLRAFGKGVQILGEFTLLAAFLDGLDGGGAPIAVPDGQGDLLQDTGELVFIEFPCPGMLATAFPLPFIDGFQEVGIDLVQGRLPAEIEFPAAVTQGHQVIQ</sequence>
<organism evidence="2">
    <name type="scientific">Candidatus Kentrum sp. TUN</name>
    <dbReference type="NCBI Taxonomy" id="2126343"/>
    <lineage>
        <taxon>Bacteria</taxon>
        <taxon>Pseudomonadati</taxon>
        <taxon>Pseudomonadota</taxon>
        <taxon>Gammaproteobacteria</taxon>
        <taxon>Candidatus Kentrum</taxon>
    </lineage>
</organism>
<evidence type="ECO:0000313" key="1">
    <source>
        <dbReference type="EMBL" id="VFK54210.1"/>
    </source>
</evidence>
<dbReference type="AlphaFoldDB" id="A0A450ZR56"/>
<reference evidence="2" key="1">
    <citation type="submission" date="2019-02" db="EMBL/GenBank/DDBJ databases">
        <authorList>
            <person name="Gruber-Vodicka R. H."/>
            <person name="Seah K. B. B."/>
        </authorList>
    </citation>
    <scope>NUCLEOTIDE SEQUENCE</scope>
    <source>
        <strain evidence="2">BECK_BY2</strain>
        <strain evidence="1">BECK_BY3</strain>
    </source>
</reference>
<evidence type="ECO:0000313" key="2">
    <source>
        <dbReference type="EMBL" id="VFK56315.1"/>
    </source>
</evidence>
<dbReference type="EMBL" id="CAADFY010000039">
    <property type="protein sequence ID" value="VFK54210.1"/>
    <property type="molecule type" value="Genomic_DNA"/>
</dbReference>
<gene>
    <name evidence="2" type="ORF">BECKTUN1418E_GA0071001_10402</name>
    <name evidence="1" type="ORF">BECKTUN1418F_GA0071002_10392</name>
</gene>